<dbReference type="InterPro" id="IPR011993">
    <property type="entry name" value="PH-like_dom_sf"/>
</dbReference>
<reference evidence="2" key="1">
    <citation type="submission" date="2021-01" db="EMBL/GenBank/DDBJ databases">
        <authorList>
            <person name="Corre E."/>
            <person name="Pelletier E."/>
            <person name="Niang G."/>
            <person name="Scheremetjew M."/>
            <person name="Finn R."/>
            <person name="Kale V."/>
            <person name="Holt S."/>
            <person name="Cochrane G."/>
            <person name="Meng A."/>
            <person name="Brown T."/>
            <person name="Cohen L."/>
        </authorList>
    </citation>
    <scope>NUCLEOTIDE SEQUENCE</scope>
    <source>
        <strain evidence="2">CCMP 769</strain>
    </source>
</reference>
<proteinExistence type="predicted"/>
<sequence>MASGEGSGERLENDPTEEDILRELEDQVQTSRIAAETPEVTNVVSATAADGGGGGAAGGTGSSWFAQIPNFSTMISKEEKEAISKGTEEIQKELGKVGTEFNQSIQQIGGLLGGALGISSGPVGFSSGGSKQDRFNILFPDLKEQKVVEMYECQLVEKFRCYHNAFLPEKTFKFGGTLFLTVGTVAFSAHSDYSGFGKAEFPVSLKMEDVDKVQRLDDSGMIKLTTKKQVSVFFSDFALEPGFHSAHALIDNLSKGEGAPPSERSATSSPSSKS</sequence>
<feature type="compositionally biased region" description="Low complexity" evidence="1">
    <location>
        <begin position="260"/>
        <end position="274"/>
    </location>
</feature>
<evidence type="ECO:0008006" key="3">
    <source>
        <dbReference type="Google" id="ProtNLM"/>
    </source>
</evidence>
<name>A0A7S2ZPM2_9RHOD</name>
<dbReference type="AlphaFoldDB" id="A0A7S2ZPM2"/>
<gene>
    <name evidence="2" type="ORF">RMAR00112_LOCUS14942</name>
</gene>
<accession>A0A7S2ZPM2</accession>
<dbReference type="EMBL" id="HBHW01019343">
    <property type="protein sequence ID" value="CAE0046963.1"/>
    <property type="molecule type" value="Transcribed_RNA"/>
</dbReference>
<feature type="region of interest" description="Disordered" evidence="1">
    <location>
        <begin position="254"/>
        <end position="274"/>
    </location>
</feature>
<dbReference type="Gene3D" id="2.30.29.30">
    <property type="entry name" value="Pleckstrin-homology domain (PH domain)/Phosphotyrosine-binding domain (PTB)"/>
    <property type="match status" value="1"/>
</dbReference>
<evidence type="ECO:0000256" key="1">
    <source>
        <dbReference type="SAM" id="MobiDB-lite"/>
    </source>
</evidence>
<protein>
    <recommendedName>
        <fullName evidence="3">GRAM domain-containing protein</fullName>
    </recommendedName>
</protein>
<organism evidence="2">
    <name type="scientific">Rhodosorus marinus</name>
    <dbReference type="NCBI Taxonomy" id="101924"/>
    <lineage>
        <taxon>Eukaryota</taxon>
        <taxon>Rhodophyta</taxon>
        <taxon>Stylonematophyceae</taxon>
        <taxon>Stylonematales</taxon>
        <taxon>Stylonemataceae</taxon>
        <taxon>Rhodosorus</taxon>
    </lineage>
</organism>
<evidence type="ECO:0000313" key="2">
    <source>
        <dbReference type="EMBL" id="CAE0046963.1"/>
    </source>
</evidence>